<protein>
    <recommendedName>
        <fullName evidence="3">Protein phosphatase 1 regulatory subunit 21 N-terminal domain-containing protein</fullName>
    </recommendedName>
</protein>
<dbReference type="PANTHER" id="PTHR21448">
    <property type="entry name" value="SMOOTH MUSCLE MYOSIN HEAVY CHAIN-RELATED"/>
    <property type="match status" value="1"/>
</dbReference>
<feature type="domain" description="Protein phosphatase 1 regulatory subunit 21 N-terminal" evidence="3">
    <location>
        <begin position="18"/>
        <end position="113"/>
    </location>
</feature>
<dbReference type="InterPro" id="IPR040024">
    <property type="entry name" value="PPP1R21"/>
</dbReference>
<accession>A0A564YEY6</accession>
<evidence type="ECO:0000259" key="3">
    <source>
        <dbReference type="SMART" id="SM01254"/>
    </source>
</evidence>
<keyword evidence="1" id="KW-0175">Coiled coil</keyword>
<sequence>MSFQDQAYEEESLRSKYTRLGVEFKKLRERHRTLKDSYKESTGRITHLESKLTDQTIHMRNLEHEKESLIFRNQYLIKQAAFLEKQLEATNPRRGRPTSNGCSVDNQIHDDALKNALAEVHKLHEDLVAQSSQFLARIADLESSNSQSSKQQRVSVAVQASFPTLSPFNQSSFSVDGASSSLDALCLQDIERDVPQMKNNASSASPPSPHLPPPTAVQTETLRNLPSPGINEGIYTVKVTPNLPLPPTEMSPRMHSLPIIGSSDSADAPDSLSPKENILLERISQLESQLAEMSLKQRLEIRRSQLSQQATSGVDSSDPSSSFPVENEPSVKEKLLVEYYEAQLHDRTKQLALYVGRVADAYSEIRSLTEHLRCTRRESERRRRETSAAIARADSLKEELEMTKQRAAQQLTEMAQHLANLTDDLYVLRGGSNTASPSNVSTSSASKNSFFSSLLKRNNHSIDFFSPSNRDNSSS</sequence>
<dbReference type="GO" id="GO:0005769">
    <property type="term" value="C:early endosome"/>
    <property type="evidence" value="ECO:0007669"/>
    <property type="project" value="TreeGrafter"/>
</dbReference>
<evidence type="ECO:0000313" key="5">
    <source>
        <dbReference type="Proteomes" id="UP000321570"/>
    </source>
</evidence>
<feature type="coiled-coil region" evidence="1">
    <location>
        <begin position="390"/>
        <end position="424"/>
    </location>
</feature>
<name>A0A564YEY6_HYMDI</name>
<evidence type="ECO:0000256" key="1">
    <source>
        <dbReference type="SAM" id="Coils"/>
    </source>
</evidence>
<evidence type="ECO:0000313" key="4">
    <source>
        <dbReference type="EMBL" id="VUZ45835.1"/>
    </source>
</evidence>
<keyword evidence="5" id="KW-1185">Reference proteome</keyword>
<dbReference type="EMBL" id="CABIJS010000188">
    <property type="protein sequence ID" value="VUZ45835.1"/>
    <property type="molecule type" value="Genomic_DNA"/>
</dbReference>
<dbReference type="AlphaFoldDB" id="A0A564YEY6"/>
<dbReference type="PANTHER" id="PTHR21448:SF0">
    <property type="entry name" value="PROTEIN PHOSPHATASE 1 REGULATORY SUBUNIT 21"/>
    <property type="match status" value="1"/>
</dbReference>
<reference evidence="4 5" key="1">
    <citation type="submission" date="2019-07" db="EMBL/GenBank/DDBJ databases">
        <authorList>
            <person name="Jastrzebski P J."/>
            <person name="Paukszto L."/>
            <person name="Jastrzebski P J."/>
        </authorList>
    </citation>
    <scope>NUCLEOTIDE SEQUENCE [LARGE SCALE GENOMIC DNA]</scope>
    <source>
        <strain evidence="4 5">WMS-il1</strain>
    </source>
</reference>
<feature type="compositionally biased region" description="Pro residues" evidence="2">
    <location>
        <begin position="206"/>
        <end position="215"/>
    </location>
</feature>
<gene>
    <name evidence="4" type="ORF">WMSIL1_LOCUS5679</name>
</gene>
<dbReference type="Proteomes" id="UP000321570">
    <property type="component" value="Unassembled WGS sequence"/>
</dbReference>
<dbReference type="InterPro" id="IPR019343">
    <property type="entry name" value="PPP1R21_N"/>
</dbReference>
<organism evidence="4 5">
    <name type="scientific">Hymenolepis diminuta</name>
    <name type="common">Rat tapeworm</name>
    <dbReference type="NCBI Taxonomy" id="6216"/>
    <lineage>
        <taxon>Eukaryota</taxon>
        <taxon>Metazoa</taxon>
        <taxon>Spiralia</taxon>
        <taxon>Lophotrochozoa</taxon>
        <taxon>Platyhelminthes</taxon>
        <taxon>Cestoda</taxon>
        <taxon>Eucestoda</taxon>
        <taxon>Cyclophyllidea</taxon>
        <taxon>Hymenolepididae</taxon>
        <taxon>Hymenolepis</taxon>
    </lineage>
</organism>
<feature type="region of interest" description="Disordered" evidence="2">
    <location>
        <begin position="197"/>
        <end position="229"/>
    </location>
</feature>
<feature type="region of interest" description="Disordered" evidence="2">
    <location>
        <begin position="306"/>
        <end position="329"/>
    </location>
</feature>
<dbReference type="InterPro" id="IPR049372">
    <property type="entry name" value="PPP1R21_C"/>
</dbReference>
<feature type="compositionally biased region" description="Low complexity" evidence="2">
    <location>
        <begin position="312"/>
        <end position="325"/>
    </location>
</feature>
<proteinExistence type="predicted"/>
<dbReference type="SMART" id="SM01254">
    <property type="entry name" value="KLRAQ"/>
    <property type="match status" value="1"/>
</dbReference>
<dbReference type="GO" id="GO:0016020">
    <property type="term" value="C:membrane"/>
    <property type="evidence" value="ECO:0007669"/>
    <property type="project" value="TreeGrafter"/>
</dbReference>
<dbReference type="Pfam" id="PF21636">
    <property type="entry name" value="PPP1R21_C"/>
    <property type="match status" value="1"/>
</dbReference>
<evidence type="ECO:0000256" key="2">
    <source>
        <dbReference type="SAM" id="MobiDB-lite"/>
    </source>
</evidence>